<feature type="region of interest" description="Disordered" evidence="1">
    <location>
        <begin position="196"/>
        <end position="269"/>
    </location>
</feature>
<feature type="compositionally biased region" description="Basic and acidic residues" evidence="1">
    <location>
        <begin position="212"/>
        <end position="221"/>
    </location>
</feature>
<dbReference type="RefSeq" id="XP_004355683.1">
    <property type="nucleotide sequence ID" value="XM_004355630.1"/>
</dbReference>
<organism evidence="2 3">
    <name type="scientific">Cavenderia fasciculata</name>
    <name type="common">Slime mold</name>
    <name type="synonym">Dictyostelium fasciculatum</name>
    <dbReference type="NCBI Taxonomy" id="261658"/>
    <lineage>
        <taxon>Eukaryota</taxon>
        <taxon>Amoebozoa</taxon>
        <taxon>Evosea</taxon>
        <taxon>Eumycetozoa</taxon>
        <taxon>Dictyostelia</taxon>
        <taxon>Acytosteliales</taxon>
        <taxon>Cavenderiaceae</taxon>
        <taxon>Cavenderia</taxon>
    </lineage>
</organism>
<dbReference type="GeneID" id="14869927"/>
<evidence type="ECO:0000256" key="1">
    <source>
        <dbReference type="SAM" id="MobiDB-lite"/>
    </source>
</evidence>
<dbReference type="AlphaFoldDB" id="F4Q5E0"/>
<feature type="compositionally biased region" description="Acidic residues" evidence="1">
    <location>
        <begin position="235"/>
        <end position="269"/>
    </location>
</feature>
<evidence type="ECO:0000313" key="3">
    <source>
        <dbReference type="Proteomes" id="UP000007797"/>
    </source>
</evidence>
<dbReference type="KEGG" id="dfa:DFA_08186"/>
<dbReference type="OMA" id="YHELCED"/>
<reference evidence="3" key="1">
    <citation type="journal article" date="2011" name="Genome Res.">
        <title>Phylogeny-wide analysis of social amoeba genomes highlights ancient origins for complex intercellular communication.</title>
        <authorList>
            <person name="Heidel A.J."/>
            <person name="Lawal H.M."/>
            <person name="Felder M."/>
            <person name="Schilde C."/>
            <person name="Helps N.R."/>
            <person name="Tunggal B."/>
            <person name="Rivero F."/>
            <person name="John U."/>
            <person name="Schleicher M."/>
            <person name="Eichinger L."/>
            <person name="Platzer M."/>
            <person name="Noegel A.A."/>
            <person name="Schaap P."/>
            <person name="Gloeckner G."/>
        </authorList>
    </citation>
    <scope>NUCLEOTIDE SEQUENCE [LARGE SCALE GENOMIC DNA]</scope>
    <source>
        <strain evidence="3">SH3</strain>
    </source>
</reference>
<dbReference type="OrthoDB" id="250548at2759"/>
<feature type="compositionally biased region" description="Acidic residues" evidence="1">
    <location>
        <begin position="149"/>
        <end position="167"/>
    </location>
</feature>
<dbReference type="InterPro" id="IPR036280">
    <property type="entry name" value="Multihaem_cyt_sf"/>
</dbReference>
<proteinExistence type="predicted"/>
<dbReference type="Proteomes" id="UP000007797">
    <property type="component" value="Unassembled WGS sequence"/>
</dbReference>
<name>F4Q5E0_CACFS</name>
<dbReference type="InterPro" id="IPR019351">
    <property type="entry name" value="DUF2039"/>
</dbReference>
<dbReference type="Pfam" id="PF10217">
    <property type="entry name" value="DUF2039"/>
    <property type="match status" value="1"/>
</dbReference>
<dbReference type="EMBL" id="GL883021">
    <property type="protein sequence ID" value="EGG17199.1"/>
    <property type="molecule type" value="Genomic_DNA"/>
</dbReference>
<sequence length="269" mass="32220">MGGGNKRPIGIEKRKAFIHNPNSKKTEKIAQMPNEGLCQDCHDTIEWRKKYRKYKPLSMAGKCAHCTQRKVTRAYHELCEDCVKKLKVCAKCHKAKEIVAEITDPKDRERDELKLKHALYMMTESDRRTFYRELEKEENPEKKKKNQDNEEEDDDSDYSDEEEEEEEKEIKKLTKKTNEVRIFNNDKVKEVLELTKKQQQQLQDKDLDQDEESYKKIKEQFKSQQPTQQLTKQQDDDEDEDEEDEDEFDDEDFDDEDFDDEEDEDEEDN</sequence>
<feature type="region of interest" description="Disordered" evidence="1">
    <location>
        <begin position="133"/>
        <end position="176"/>
    </location>
</feature>
<protein>
    <submittedName>
        <fullName evidence="2">Uncharacterized protein</fullName>
    </submittedName>
</protein>
<evidence type="ECO:0000313" key="2">
    <source>
        <dbReference type="EMBL" id="EGG17199.1"/>
    </source>
</evidence>
<keyword evidence="3" id="KW-1185">Reference proteome</keyword>
<dbReference type="SUPFAM" id="SSF48695">
    <property type="entry name" value="Multiheme cytochromes"/>
    <property type="match status" value="1"/>
</dbReference>
<dbReference type="PANTHER" id="PTHR22876:SF5">
    <property type="entry name" value="CHROMOSOME 9 OPEN READING FRAME 85"/>
    <property type="match status" value="1"/>
</dbReference>
<dbReference type="PANTHER" id="PTHR22876">
    <property type="entry name" value="ZGC:101016"/>
    <property type="match status" value="1"/>
</dbReference>
<accession>F4Q5E0</accession>
<gene>
    <name evidence="2" type="ORF">DFA_08186</name>
</gene>